<dbReference type="RefSeq" id="WP_145358232.1">
    <property type="nucleotide sequence ID" value="NZ_CP036265.1"/>
</dbReference>
<dbReference type="AlphaFoldDB" id="A0A517P7R1"/>
<protein>
    <recommendedName>
        <fullName evidence="3">HD domain-containing protein</fullName>
    </recommendedName>
</protein>
<keyword evidence="2" id="KW-1185">Reference proteome</keyword>
<dbReference type="KEGG" id="acaf:CA12_15040"/>
<gene>
    <name evidence="1" type="ORF">CA12_15040</name>
</gene>
<evidence type="ECO:0008006" key="3">
    <source>
        <dbReference type="Google" id="ProtNLM"/>
    </source>
</evidence>
<dbReference type="EMBL" id="CP036265">
    <property type="protein sequence ID" value="QDT15419.1"/>
    <property type="molecule type" value="Genomic_DNA"/>
</dbReference>
<sequence>MATARQENQRRQSRIAREAARLLRGGEQPDLSAALQKAARRVCRARPRIGEIPDPREVTAELARLEYQDEQEGWAADDDAPAAGHDDDRFAAYRALLDDLADVKLGSPRHPEGDCLTHSLQAYAFATRETAWDEEFLLAALLHDVGKAIHYRDPVPATLEALDGLVTERTRWFVERLEEGGRWIEGKLSPRAWRRLAAHPDGEALKALARCDAAAVRRAMRVPQLDEALAEIRALSDWTGDWQETDDAPDEILWTADDRCGWG</sequence>
<accession>A0A517P7R1</accession>
<evidence type="ECO:0000313" key="2">
    <source>
        <dbReference type="Proteomes" id="UP000318741"/>
    </source>
</evidence>
<reference evidence="1 2" key="1">
    <citation type="submission" date="2019-02" db="EMBL/GenBank/DDBJ databases">
        <title>Deep-cultivation of Planctomycetes and their phenomic and genomic characterization uncovers novel biology.</title>
        <authorList>
            <person name="Wiegand S."/>
            <person name="Jogler M."/>
            <person name="Boedeker C."/>
            <person name="Pinto D."/>
            <person name="Vollmers J."/>
            <person name="Rivas-Marin E."/>
            <person name="Kohn T."/>
            <person name="Peeters S.H."/>
            <person name="Heuer A."/>
            <person name="Rast P."/>
            <person name="Oberbeckmann S."/>
            <person name="Bunk B."/>
            <person name="Jeske O."/>
            <person name="Meyerdierks A."/>
            <person name="Storesund J.E."/>
            <person name="Kallscheuer N."/>
            <person name="Luecker S."/>
            <person name="Lage O.M."/>
            <person name="Pohl T."/>
            <person name="Merkel B.J."/>
            <person name="Hornburger P."/>
            <person name="Mueller R.-W."/>
            <person name="Bruemmer F."/>
            <person name="Labrenz M."/>
            <person name="Spormann A.M."/>
            <person name="Op den Camp H."/>
            <person name="Overmann J."/>
            <person name="Amann R."/>
            <person name="Jetten M.S.M."/>
            <person name="Mascher T."/>
            <person name="Medema M.H."/>
            <person name="Devos D.P."/>
            <person name="Kaster A.-K."/>
            <person name="Ovreas L."/>
            <person name="Rohde M."/>
            <person name="Galperin M.Y."/>
            <person name="Jogler C."/>
        </authorList>
    </citation>
    <scope>NUCLEOTIDE SEQUENCE [LARGE SCALE GENOMIC DNA]</scope>
    <source>
        <strain evidence="1 2">CA12</strain>
    </source>
</reference>
<evidence type="ECO:0000313" key="1">
    <source>
        <dbReference type="EMBL" id="QDT15419.1"/>
    </source>
</evidence>
<dbReference type="OrthoDB" id="9805698at2"/>
<dbReference type="Proteomes" id="UP000318741">
    <property type="component" value="Chromosome"/>
</dbReference>
<name>A0A517P7R1_9PLAN</name>
<dbReference type="Gene3D" id="1.10.3210.10">
    <property type="entry name" value="Hypothetical protein af1432"/>
    <property type="match status" value="1"/>
</dbReference>
<proteinExistence type="predicted"/>
<organism evidence="1 2">
    <name type="scientific">Alienimonas californiensis</name>
    <dbReference type="NCBI Taxonomy" id="2527989"/>
    <lineage>
        <taxon>Bacteria</taxon>
        <taxon>Pseudomonadati</taxon>
        <taxon>Planctomycetota</taxon>
        <taxon>Planctomycetia</taxon>
        <taxon>Planctomycetales</taxon>
        <taxon>Planctomycetaceae</taxon>
        <taxon>Alienimonas</taxon>
    </lineage>
</organism>